<evidence type="ECO:0000313" key="4">
    <source>
        <dbReference type="EMBL" id="KAK7475300.1"/>
    </source>
</evidence>
<evidence type="ECO:0000256" key="1">
    <source>
        <dbReference type="ARBA" id="ARBA00023180"/>
    </source>
</evidence>
<keyword evidence="1" id="KW-0325">Glycoprotein</keyword>
<dbReference type="InterPro" id="IPR045857">
    <property type="entry name" value="O16G_dom_2"/>
</dbReference>
<comment type="caution">
    <text evidence="4">The sequence shown here is derived from an EMBL/GenBank/DDBJ whole genome shotgun (WGS) entry which is preliminary data.</text>
</comment>
<evidence type="ECO:0000256" key="2">
    <source>
        <dbReference type="SAM" id="Phobius"/>
    </source>
</evidence>
<accession>A0ABD0JKT8</accession>
<organism evidence="4 5">
    <name type="scientific">Batillaria attramentaria</name>
    <dbReference type="NCBI Taxonomy" id="370345"/>
    <lineage>
        <taxon>Eukaryota</taxon>
        <taxon>Metazoa</taxon>
        <taxon>Spiralia</taxon>
        <taxon>Lophotrochozoa</taxon>
        <taxon>Mollusca</taxon>
        <taxon>Gastropoda</taxon>
        <taxon>Caenogastropoda</taxon>
        <taxon>Sorbeoconcha</taxon>
        <taxon>Cerithioidea</taxon>
        <taxon>Batillariidae</taxon>
        <taxon>Batillaria</taxon>
    </lineage>
</organism>
<name>A0ABD0JKT8_9CAEN</name>
<dbReference type="Gene3D" id="3.20.20.80">
    <property type="entry name" value="Glycosidases"/>
    <property type="match status" value="1"/>
</dbReference>
<dbReference type="InterPro" id="IPR017853">
    <property type="entry name" value="GH"/>
</dbReference>
<keyword evidence="2" id="KW-0472">Membrane</keyword>
<feature type="transmembrane region" description="Helical" evidence="2">
    <location>
        <begin position="24"/>
        <end position="45"/>
    </location>
</feature>
<evidence type="ECO:0000259" key="3">
    <source>
        <dbReference type="SMART" id="SM00642"/>
    </source>
</evidence>
<dbReference type="Gene3D" id="2.60.40.1180">
    <property type="entry name" value="Golgi alpha-mannosidase II"/>
    <property type="match status" value="1"/>
</dbReference>
<reference evidence="4 5" key="1">
    <citation type="journal article" date="2023" name="Sci. Data">
        <title>Genome assembly of the Korean intertidal mud-creeper Batillaria attramentaria.</title>
        <authorList>
            <person name="Patra A.K."/>
            <person name="Ho P.T."/>
            <person name="Jun S."/>
            <person name="Lee S.J."/>
            <person name="Kim Y."/>
            <person name="Won Y.J."/>
        </authorList>
    </citation>
    <scope>NUCLEOTIDE SEQUENCE [LARGE SCALE GENOMIC DNA]</scope>
    <source>
        <strain evidence="4">Wonlab-2016</strain>
    </source>
</reference>
<proteinExistence type="predicted"/>
<feature type="domain" description="Glycosyl hydrolase family 13 catalytic" evidence="3">
    <location>
        <begin position="69"/>
        <end position="467"/>
    </location>
</feature>
<dbReference type="SMART" id="SM00642">
    <property type="entry name" value="Aamy"/>
    <property type="match status" value="1"/>
</dbReference>
<dbReference type="EMBL" id="JACVVK020000410">
    <property type="protein sequence ID" value="KAK7475300.1"/>
    <property type="molecule type" value="Genomic_DNA"/>
</dbReference>
<dbReference type="PANTHER" id="PTHR10357:SF179">
    <property type="entry name" value="NEUTRAL AND BASIC AMINO ACID TRANSPORT PROTEIN RBAT"/>
    <property type="match status" value="1"/>
</dbReference>
<dbReference type="Pfam" id="PF00128">
    <property type="entry name" value="Alpha-amylase"/>
    <property type="match status" value="1"/>
</dbReference>
<dbReference type="InterPro" id="IPR013780">
    <property type="entry name" value="Glyco_hydro_b"/>
</dbReference>
<dbReference type="PANTHER" id="PTHR10357">
    <property type="entry name" value="ALPHA-AMYLASE FAMILY MEMBER"/>
    <property type="match status" value="1"/>
</dbReference>
<dbReference type="Gene3D" id="3.90.400.10">
    <property type="entry name" value="Oligo-1,6-glucosidase, Domain 2"/>
    <property type="match status" value="1"/>
</dbReference>
<keyword evidence="5" id="KW-1185">Reference proteome</keyword>
<dbReference type="SUPFAM" id="SSF51445">
    <property type="entry name" value="(Trans)glycosidases"/>
    <property type="match status" value="1"/>
</dbReference>
<gene>
    <name evidence="4" type="ORF">BaRGS_00033447</name>
</gene>
<keyword evidence="2" id="KW-1133">Transmembrane helix</keyword>
<keyword evidence="2" id="KW-0812">Transmembrane</keyword>
<dbReference type="InterPro" id="IPR006047">
    <property type="entry name" value="GH13_cat_dom"/>
</dbReference>
<dbReference type="FunFam" id="3.90.400.10:FF:000001">
    <property type="entry name" value="Maltase A3, isoform A"/>
    <property type="match status" value="1"/>
</dbReference>
<sequence length="616" mass="70206">MDSSAKTGDKSSCTWKKVCQTKVWIPTIVIALIIGIAVAVTVVLVKGGDDSEDRSPANLKWWQKTIVYQIYPRSFKDTDGDGVGDLKGIVSKLDHFTYLGVGAIWISPFYPSPMRDIGYDTTSQVDVDPLFGNLTDFDLVVKEAHERGIRVIIDFVPGYTSTDHPWFQKSVKRIKPYDEYYVWADGLKLDNGSIVRPSNWVSSFGYSAWEWNPERQQYYYHSFTVSQPQLNYRSAHVREDMKNVIRFWFERGVDGMRVDAVAYMMVSSDYYKDQPNSGADDAEPWQMHYYIPTETQNVPDVGPVVREWRELLDSFDDSDENTDHSKFMVVELYDLPEVRNRYYDYGADMPFNFDLVTAINPVYHPEHCDAICIRDEIKQEYDTLPEGKWANFVLSNHDNMRASTRIGPRYADALHVLLLTLQGTPTTYYGEELAMLDIQVSFEETVDPWGINYGPDHYREVSRDPCRSPMQWDTSHNAGFTDADKPWLPVHPNYHTVNVETEKNSTNVTTLQVYRDLASLRSQPSLQHGEIEFGHVDTNILSYLRSANGHAPFVVIINFGNVTVTGDFSRSPVDARQGQVKVVTSAAANEGRFRKGLDVSLESLTLYPGDGLVLQL</sequence>
<protein>
    <recommendedName>
        <fullName evidence="3">Glycosyl hydrolase family 13 catalytic domain-containing protein</fullName>
    </recommendedName>
</protein>
<dbReference type="AlphaFoldDB" id="A0ABD0JKT8"/>
<evidence type="ECO:0000313" key="5">
    <source>
        <dbReference type="Proteomes" id="UP001519460"/>
    </source>
</evidence>
<dbReference type="Proteomes" id="UP001519460">
    <property type="component" value="Unassembled WGS sequence"/>
</dbReference>